<dbReference type="InterPro" id="IPR003774">
    <property type="entry name" value="AlgH-like"/>
</dbReference>
<dbReference type="Gene3D" id="3.40.1740.10">
    <property type="entry name" value="VC0467-like"/>
    <property type="match status" value="1"/>
</dbReference>
<dbReference type="HAMAP" id="MF_00758">
    <property type="entry name" value="UPF0301"/>
    <property type="match status" value="1"/>
</dbReference>
<evidence type="ECO:0000256" key="2">
    <source>
        <dbReference type="HAMAP-Rule" id="MF_00758"/>
    </source>
</evidence>
<organism evidence="3 4">
    <name type="scientific">Marinibaculum pumilum</name>
    <dbReference type="NCBI Taxonomy" id="1766165"/>
    <lineage>
        <taxon>Bacteria</taxon>
        <taxon>Pseudomonadati</taxon>
        <taxon>Pseudomonadota</taxon>
        <taxon>Alphaproteobacteria</taxon>
        <taxon>Rhodospirillales</taxon>
        <taxon>Rhodospirillaceae</taxon>
        <taxon>Marinibaculum</taxon>
    </lineage>
</organism>
<proteinExistence type="inferred from homology"/>
<dbReference type="EMBL" id="JBHRTR010000013">
    <property type="protein sequence ID" value="MFC3226500.1"/>
    <property type="molecule type" value="Genomic_DNA"/>
</dbReference>
<comment type="similarity">
    <text evidence="1 2">Belongs to the UPF0301 (AlgH) family.</text>
</comment>
<dbReference type="NCBIfam" id="NF001268">
    <property type="entry name" value="PRK00228.1-4"/>
    <property type="match status" value="1"/>
</dbReference>
<accession>A0ABV7KWF9</accession>
<dbReference type="PANTHER" id="PTHR30327">
    <property type="entry name" value="UNCHARACTERIZED PROTEIN YQGE"/>
    <property type="match status" value="1"/>
</dbReference>
<gene>
    <name evidence="3" type="ORF">ACFOGJ_04620</name>
</gene>
<evidence type="ECO:0000256" key="1">
    <source>
        <dbReference type="ARBA" id="ARBA00009600"/>
    </source>
</evidence>
<reference evidence="4" key="1">
    <citation type="journal article" date="2019" name="Int. J. Syst. Evol. Microbiol.">
        <title>The Global Catalogue of Microorganisms (GCM) 10K type strain sequencing project: providing services to taxonomists for standard genome sequencing and annotation.</title>
        <authorList>
            <consortium name="The Broad Institute Genomics Platform"/>
            <consortium name="The Broad Institute Genome Sequencing Center for Infectious Disease"/>
            <person name="Wu L."/>
            <person name="Ma J."/>
        </authorList>
    </citation>
    <scope>NUCLEOTIDE SEQUENCE [LARGE SCALE GENOMIC DNA]</scope>
    <source>
        <strain evidence="4">KCTC 42964</strain>
    </source>
</reference>
<keyword evidence="4" id="KW-1185">Reference proteome</keyword>
<dbReference type="PANTHER" id="PTHR30327:SF1">
    <property type="entry name" value="UPF0301 PROTEIN YQGE"/>
    <property type="match status" value="1"/>
</dbReference>
<comment type="caution">
    <text evidence="3">The sequence shown here is derived from an EMBL/GenBank/DDBJ whole genome shotgun (WGS) entry which is preliminary data.</text>
</comment>
<sequence length="188" mass="19755">MTGNSPYLEGQLLMAMPHMSDERFAQSVVYMCVHNADGAMGLVLNKALEGIDFAKLLDQVGFEGEPADNFPIQFGGPVEPGRGFVLHTADVVREETMMVGDGIALTATVDILRAIAEGEGPAHAIVALGYAGWAPGQLDGEIQANGWLHGPADLDIIFGTTADDMWPRAVGRLGIGDPSRLSSAAGHA</sequence>
<dbReference type="Pfam" id="PF02622">
    <property type="entry name" value="DUF179"/>
    <property type="match status" value="1"/>
</dbReference>
<name>A0ABV7KWF9_9PROT</name>
<evidence type="ECO:0000313" key="4">
    <source>
        <dbReference type="Proteomes" id="UP001595528"/>
    </source>
</evidence>
<evidence type="ECO:0000313" key="3">
    <source>
        <dbReference type="EMBL" id="MFC3226500.1"/>
    </source>
</evidence>
<dbReference type="RefSeq" id="WP_379898515.1">
    <property type="nucleotide sequence ID" value="NZ_JBHRTR010000013.1"/>
</dbReference>
<dbReference type="SUPFAM" id="SSF143456">
    <property type="entry name" value="VC0467-like"/>
    <property type="match status" value="1"/>
</dbReference>
<protein>
    <recommendedName>
        <fullName evidence="2">UPF0301 protein ACFOGJ_04620</fullName>
    </recommendedName>
</protein>
<dbReference type="Proteomes" id="UP001595528">
    <property type="component" value="Unassembled WGS sequence"/>
</dbReference>